<feature type="compositionally biased region" description="Polar residues" evidence="1">
    <location>
        <begin position="59"/>
        <end position="68"/>
    </location>
</feature>
<gene>
    <name evidence="2" type="ORF">GOODEAATRI_000792</name>
</gene>
<evidence type="ECO:0000313" key="2">
    <source>
        <dbReference type="EMBL" id="MEQ2173766.1"/>
    </source>
</evidence>
<dbReference type="Proteomes" id="UP001476798">
    <property type="component" value="Unassembled WGS sequence"/>
</dbReference>
<evidence type="ECO:0000313" key="3">
    <source>
        <dbReference type="Proteomes" id="UP001476798"/>
    </source>
</evidence>
<feature type="region of interest" description="Disordered" evidence="1">
    <location>
        <begin position="1"/>
        <end position="87"/>
    </location>
</feature>
<keyword evidence="3" id="KW-1185">Reference proteome</keyword>
<organism evidence="2 3">
    <name type="scientific">Goodea atripinnis</name>
    <dbReference type="NCBI Taxonomy" id="208336"/>
    <lineage>
        <taxon>Eukaryota</taxon>
        <taxon>Metazoa</taxon>
        <taxon>Chordata</taxon>
        <taxon>Craniata</taxon>
        <taxon>Vertebrata</taxon>
        <taxon>Euteleostomi</taxon>
        <taxon>Actinopterygii</taxon>
        <taxon>Neopterygii</taxon>
        <taxon>Teleostei</taxon>
        <taxon>Neoteleostei</taxon>
        <taxon>Acanthomorphata</taxon>
        <taxon>Ovalentaria</taxon>
        <taxon>Atherinomorphae</taxon>
        <taxon>Cyprinodontiformes</taxon>
        <taxon>Goodeidae</taxon>
        <taxon>Goodea</taxon>
    </lineage>
</organism>
<reference evidence="2 3" key="1">
    <citation type="submission" date="2021-06" db="EMBL/GenBank/DDBJ databases">
        <authorList>
            <person name="Palmer J.M."/>
        </authorList>
    </citation>
    <scope>NUCLEOTIDE SEQUENCE [LARGE SCALE GENOMIC DNA]</scope>
    <source>
        <strain evidence="2 3">GA_2019</strain>
        <tissue evidence="2">Muscle</tissue>
    </source>
</reference>
<name>A0ABV0NQT2_9TELE</name>
<feature type="compositionally biased region" description="Low complexity" evidence="1">
    <location>
        <begin position="26"/>
        <end position="36"/>
    </location>
</feature>
<evidence type="ECO:0000256" key="1">
    <source>
        <dbReference type="SAM" id="MobiDB-lite"/>
    </source>
</evidence>
<comment type="caution">
    <text evidence="2">The sequence shown here is derived from an EMBL/GenBank/DDBJ whole genome shotgun (WGS) entry which is preliminary data.</text>
</comment>
<proteinExistence type="predicted"/>
<protein>
    <submittedName>
        <fullName evidence="2">Uncharacterized protein</fullName>
    </submittedName>
</protein>
<accession>A0ABV0NQT2</accession>
<sequence>MTPRSHGNADVLSGRSQSEYQKSYGVSRSRSVSPRRCLPLAGISREPGLQRLKRPSPLGANQSSSSLLGSPEDPGAPRRAPSASRNGECLQVLRAAQHTRIHLQQTLDHRRFLGLHRNLSL</sequence>
<dbReference type="EMBL" id="JAHRIO010049998">
    <property type="protein sequence ID" value="MEQ2173766.1"/>
    <property type="molecule type" value="Genomic_DNA"/>
</dbReference>